<keyword evidence="14 16" id="KW-0456">Lyase</keyword>
<dbReference type="EC" id="4.2.1.3" evidence="16"/>
<dbReference type="Pfam" id="PF00694">
    <property type="entry name" value="Aconitase_C"/>
    <property type="match status" value="1"/>
</dbReference>
<dbReference type="Gene3D" id="3.20.19.10">
    <property type="entry name" value="Aconitase, domain 4"/>
    <property type="match status" value="1"/>
</dbReference>
<keyword evidence="12 16" id="KW-0408">Iron</keyword>
<dbReference type="FunFam" id="3.30.499.10:FF:000002">
    <property type="entry name" value="Aconitate hydratase"/>
    <property type="match status" value="1"/>
</dbReference>
<reference evidence="19 20" key="1">
    <citation type="submission" date="2019-04" db="EMBL/GenBank/DDBJ databases">
        <title>Shimia ponticola sp. nov., isolated from seawater.</title>
        <authorList>
            <person name="Kim Y.-O."/>
            <person name="Yoon J.-H."/>
        </authorList>
    </citation>
    <scope>NUCLEOTIDE SEQUENCE [LARGE SCALE GENOMIC DNA]</scope>
    <source>
        <strain evidence="19 20">MYP11</strain>
    </source>
</reference>
<dbReference type="PRINTS" id="PR00415">
    <property type="entry name" value="ACONITASE"/>
</dbReference>
<comment type="pathway">
    <text evidence="4">Carbohydrate metabolism; tricarboxylic acid cycle; isocitrate from oxaloacetate: step 2/2.</text>
</comment>
<dbReference type="FunFam" id="3.30.499.10:FF:000020">
    <property type="entry name" value="Aconitate hydratase A"/>
    <property type="match status" value="1"/>
</dbReference>
<keyword evidence="10" id="KW-0479">Metal-binding</keyword>
<proteinExistence type="inferred from homology"/>
<feature type="domain" description="Aconitase/3-isopropylmalate dehydratase large subunit alpha/beta/alpha" evidence="17">
    <location>
        <begin position="83"/>
        <end position="584"/>
    </location>
</feature>
<dbReference type="CDD" id="cd01580">
    <property type="entry name" value="AcnA_IRP_Swivel"/>
    <property type="match status" value="1"/>
</dbReference>
<evidence type="ECO:0000256" key="6">
    <source>
        <dbReference type="ARBA" id="ARBA00007185"/>
    </source>
</evidence>
<keyword evidence="11" id="KW-0694">RNA-binding</keyword>
<protein>
    <recommendedName>
        <fullName evidence="16">Aconitate hydratase</fullName>
        <shortName evidence="16">Aconitase</shortName>
        <ecNumber evidence="16">4.2.1.3</ecNumber>
    </recommendedName>
</protein>
<comment type="function">
    <text evidence="16">Catalyzes the isomerization of citrate to isocitrate via cis-aconitate.</text>
</comment>
<dbReference type="Gene3D" id="3.30.499.10">
    <property type="entry name" value="Aconitase, domain 3"/>
    <property type="match status" value="2"/>
</dbReference>
<dbReference type="GO" id="GO:0046872">
    <property type="term" value="F:metal ion binding"/>
    <property type="evidence" value="ECO:0007669"/>
    <property type="project" value="UniProtKB-KW"/>
</dbReference>
<comment type="subunit">
    <text evidence="7">Monomer.</text>
</comment>
<comment type="caution">
    <text evidence="19">The sequence shown here is derived from an EMBL/GenBank/DDBJ whole genome shotgun (WGS) entry which is preliminary data.</text>
</comment>
<dbReference type="GO" id="GO:0006099">
    <property type="term" value="P:tricarboxylic acid cycle"/>
    <property type="evidence" value="ECO:0007669"/>
    <property type="project" value="UniProtKB-UniPathway"/>
</dbReference>
<evidence type="ECO:0000256" key="5">
    <source>
        <dbReference type="ARBA" id="ARBA00005026"/>
    </source>
</evidence>
<dbReference type="GO" id="GO:0051539">
    <property type="term" value="F:4 iron, 4 sulfur cluster binding"/>
    <property type="evidence" value="ECO:0007669"/>
    <property type="project" value="UniProtKB-KW"/>
</dbReference>
<gene>
    <name evidence="19" type="primary">acnA</name>
    <name evidence="19" type="ORF">E4Z66_01455</name>
</gene>
<evidence type="ECO:0000256" key="13">
    <source>
        <dbReference type="ARBA" id="ARBA00023014"/>
    </source>
</evidence>
<comment type="catalytic activity">
    <reaction evidence="1">
        <text>(2S,3R)-3-hydroxybutane-1,2,3-tricarboxylate = 2-methyl-cis-aconitate + H2O</text>
        <dbReference type="Rhea" id="RHEA:17941"/>
        <dbReference type="ChEBI" id="CHEBI:15377"/>
        <dbReference type="ChEBI" id="CHEBI:57429"/>
        <dbReference type="ChEBI" id="CHEBI:57872"/>
        <dbReference type="EC" id="4.2.1.99"/>
    </reaction>
</comment>
<dbReference type="PANTHER" id="PTHR11670">
    <property type="entry name" value="ACONITASE/IRON-RESPONSIVE ELEMENT FAMILY MEMBER"/>
    <property type="match status" value="1"/>
</dbReference>
<dbReference type="InterPro" id="IPR001030">
    <property type="entry name" value="Acoase/IPM_deHydtase_lsu_aba"/>
</dbReference>
<dbReference type="CDD" id="cd01586">
    <property type="entry name" value="AcnA_IRP"/>
    <property type="match status" value="1"/>
</dbReference>
<evidence type="ECO:0000256" key="1">
    <source>
        <dbReference type="ARBA" id="ARBA00000118"/>
    </source>
</evidence>
<evidence type="ECO:0000256" key="8">
    <source>
        <dbReference type="ARBA" id="ARBA00022485"/>
    </source>
</evidence>
<comment type="similarity">
    <text evidence="6 16">Belongs to the aconitase/IPM isomerase family.</text>
</comment>
<feature type="domain" description="Aconitase A/isopropylmalate dehydratase small subunit swivel" evidence="18">
    <location>
        <begin position="714"/>
        <end position="839"/>
    </location>
</feature>
<dbReference type="InterPro" id="IPR000573">
    <property type="entry name" value="AconitaseA/IPMdHydase_ssu_swvl"/>
</dbReference>
<dbReference type="InterPro" id="IPR015928">
    <property type="entry name" value="Aconitase/3IPM_dehydase_swvl"/>
</dbReference>
<evidence type="ECO:0000256" key="2">
    <source>
        <dbReference type="ARBA" id="ARBA00001966"/>
    </source>
</evidence>
<dbReference type="RefSeq" id="WP_136461161.1">
    <property type="nucleotide sequence ID" value="NZ_SRKY01000001.1"/>
</dbReference>
<dbReference type="Gene3D" id="6.10.190.10">
    <property type="match status" value="1"/>
</dbReference>
<dbReference type="NCBIfam" id="TIGR01341">
    <property type="entry name" value="aconitase_1"/>
    <property type="match status" value="1"/>
</dbReference>
<evidence type="ECO:0000256" key="14">
    <source>
        <dbReference type="ARBA" id="ARBA00023239"/>
    </source>
</evidence>
<evidence type="ECO:0000256" key="4">
    <source>
        <dbReference type="ARBA" id="ARBA00004717"/>
    </source>
</evidence>
<dbReference type="Pfam" id="PF00330">
    <property type="entry name" value="Aconitase"/>
    <property type="match status" value="1"/>
</dbReference>
<evidence type="ECO:0000256" key="16">
    <source>
        <dbReference type="RuleBase" id="RU361275"/>
    </source>
</evidence>
<dbReference type="PROSITE" id="PS00450">
    <property type="entry name" value="ACONITASE_1"/>
    <property type="match status" value="1"/>
</dbReference>
<organism evidence="19 20">
    <name type="scientific">Aliishimia ponticola</name>
    <dbReference type="NCBI Taxonomy" id="2499833"/>
    <lineage>
        <taxon>Bacteria</taxon>
        <taxon>Pseudomonadati</taxon>
        <taxon>Pseudomonadota</taxon>
        <taxon>Alphaproteobacteria</taxon>
        <taxon>Rhodobacterales</taxon>
        <taxon>Paracoccaceae</taxon>
        <taxon>Aliishimia</taxon>
    </lineage>
</organism>
<evidence type="ECO:0000259" key="17">
    <source>
        <dbReference type="Pfam" id="PF00330"/>
    </source>
</evidence>
<dbReference type="NCBIfam" id="NF006757">
    <property type="entry name" value="PRK09277.1"/>
    <property type="match status" value="1"/>
</dbReference>
<dbReference type="Proteomes" id="UP000306602">
    <property type="component" value="Unassembled WGS sequence"/>
</dbReference>
<evidence type="ECO:0000256" key="3">
    <source>
        <dbReference type="ARBA" id="ARBA00002737"/>
    </source>
</evidence>
<dbReference type="GO" id="GO:0003994">
    <property type="term" value="F:aconitate hydratase activity"/>
    <property type="evidence" value="ECO:0007669"/>
    <property type="project" value="UniProtKB-EC"/>
</dbReference>
<dbReference type="InterPro" id="IPR044137">
    <property type="entry name" value="AcnA_IRP_Swivel"/>
</dbReference>
<evidence type="ECO:0000256" key="12">
    <source>
        <dbReference type="ARBA" id="ARBA00023004"/>
    </source>
</evidence>
<dbReference type="InterPro" id="IPR006249">
    <property type="entry name" value="Aconitase/IRP2"/>
</dbReference>
<evidence type="ECO:0000256" key="9">
    <source>
        <dbReference type="ARBA" id="ARBA00022532"/>
    </source>
</evidence>
<evidence type="ECO:0000313" key="19">
    <source>
        <dbReference type="EMBL" id="THH38268.1"/>
    </source>
</evidence>
<dbReference type="UniPathway" id="UPA00223">
    <property type="reaction ID" value="UER00718"/>
</dbReference>
<keyword evidence="13 16" id="KW-0411">Iron-sulfur</keyword>
<dbReference type="EMBL" id="SRKY01000001">
    <property type="protein sequence ID" value="THH38268.1"/>
    <property type="molecule type" value="Genomic_DNA"/>
</dbReference>
<comment type="function">
    <text evidence="3">Involved in the catabolism of short chain fatty acids (SCFA) via the tricarboxylic acid (TCA)(acetyl degradation route) and probably the 2-methylcitrate cycle I (propionate degradation route). Catalyzes the reversible isomerization of citrate to isocitrate via cis-aconitate. Could catalyze the hydration of 2-methyl-cis-aconitate to yield (2R,3S)-2-methylisocitrate. The apo form of AcnA functions as a RNA-binding regulatory protein.</text>
</comment>
<evidence type="ECO:0000256" key="15">
    <source>
        <dbReference type="ARBA" id="ARBA00023501"/>
    </source>
</evidence>
<dbReference type="InterPro" id="IPR018136">
    <property type="entry name" value="Aconitase_4Fe-4S_BS"/>
</dbReference>
<evidence type="ECO:0000256" key="7">
    <source>
        <dbReference type="ARBA" id="ARBA00011245"/>
    </source>
</evidence>
<evidence type="ECO:0000313" key="20">
    <source>
        <dbReference type="Proteomes" id="UP000306602"/>
    </source>
</evidence>
<dbReference type="GO" id="GO:0047456">
    <property type="term" value="F:2-methylisocitrate dehydratase activity"/>
    <property type="evidence" value="ECO:0007669"/>
    <property type="project" value="UniProtKB-EC"/>
</dbReference>
<dbReference type="FunFam" id="3.20.19.10:FF:000001">
    <property type="entry name" value="Aconitate hydratase"/>
    <property type="match status" value="1"/>
</dbReference>
<evidence type="ECO:0000256" key="11">
    <source>
        <dbReference type="ARBA" id="ARBA00022884"/>
    </source>
</evidence>
<evidence type="ECO:0000256" key="10">
    <source>
        <dbReference type="ARBA" id="ARBA00022723"/>
    </source>
</evidence>
<dbReference type="InterPro" id="IPR015931">
    <property type="entry name" value="Acnase/IPM_dHydase_lsu_aba_1/3"/>
</dbReference>
<keyword evidence="9" id="KW-0816">Tricarboxylic acid cycle</keyword>
<evidence type="ECO:0000259" key="18">
    <source>
        <dbReference type="Pfam" id="PF00694"/>
    </source>
</evidence>
<dbReference type="OrthoDB" id="9764318at2"/>
<name>A0A4S4NJ55_9RHOB</name>
<dbReference type="NCBIfam" id="NF009520">
    <property type="entry name" value="PRK12881.1"/>
    <property type="match status" value="1"/>
</dbReference>
<dbReference type="PROSITE" id="PS01244">
    <property type="entry name" value="ACONITASE_2"/>
    <property type="match status" value="1"/>
</dbReference>
<dbReference type="SUPFAM" id="SSF52016">
    <property type="entry name" value="LeuD/IlvD-like"/>
    <property type="match status" value="1"/>
</dbReference>
<dbReference type="GO" id="GO:0003723">
    <property type="term" value="F:RNA binding"/>
    <property type="evidence" value="ECO:0007669"/>
    <property type="project" value="UniProtKB-KW"/>
</dbReference>
<sequence length="915" mass="99272">MTITVGHDTSKTRKTLTVGDQSVAYYSIPAATEAGLGDFSKLPAALKVVLENMLRFEDGKTVSVDDIKAFAEWATLGGKNPREIAYRPARVLMQDFTGVPAVVDLAAMRDGIVALGGDPEKINPLNPVDLVIDHSVMIDEFGNPRAFQMNVDREYERNLERYTFLKWGQKAFNNFRVVPPGTGICHQVNLEYLSQTVWTDTDQNGEMVAYPDTLVGTDSHTTMVNGAAVLGWGVGGIEAEAAMLGQPISMLIPEVVGFKLTGEMIEGTTGTDLVLKVVEMLREKGVVGKFVEFYGPGLDKLPLADRATIANMAPEYGATCGFFPIDNETLRYLRNTGRDEARIALVEAYAKENGFWRDAGYDPVYTDTLELDMGTIVPAISGPKRPQDYVALTAAASSFEKVVADFRGIDITEDAKDMLDEGPAATKTVPLHKTAKVEGEDYDLRDGSVVIASITSCTNTSNPYVMIGAGLVARKAAALGLTRKPWVKTSLAPGSQVVSAYLEAAGLQEDLDKVGFNLVGYGCTTCIGNSGPLQPEISKAINENDLIATSVLSGNRNFEGRISPDVRANYLASPPLVVAYALAGDMNIDLATEPLAQTPDGKDVYLKDIWPTTQEVAELVEQTVTREAFQSKYADVFKGDEKWQSVETTDEKTYDWPPSSTYVQNPPYFQGITMDTKKIENIDGARVLALLGDMITTDHISPAGSFKETTPAGRYLTERQVSPREFNSYGSRRGNHEVMMRGTFANIRIKNEMLDGVEGGYTKGPDGEQTSIYDAAMAYQDQGTPLVIFGGEQYGAGSSRDWAAKGTALLGVKAVIAESFERIHRSNLVGMGVIPFEFTGGDTRKSLGLTGQETVAIHGLEGVTPLAEVPCTITYEDGTTKEITLKCRIDTAVEIEYIENGGVLHYVLRNLAKSA</sequence>
<accession>A0A4S4NJ55</accession>
<keyword evidence="8 16" id="KW-0004">4Fe-4S</keyword>
<keyword evidence="20" id="KW-1185">Reference proteome</keyword>
<dbReference type="InterPro" id="IPR036008">
    <property type="entry name" value="Aconitase_4Fe-4S_dom"/>
</dbReference>
<dbReference type="AlphaFoldDB" id="A0A4S4NJ55"/>
<dbReference type="SUPFAM" id="SSF53732">
    <property type="entry name" value="Aconitase iron-sulfur domain"/>
    <property type="match status" value="1"/>
</dbReference>
<comment type="cofactor">
    <cofactor evidence="2">
        <name>[4Fe-4S] cluster</name>
        <dbReference type="ChEBI" id="CHEBI:49883"/>
    </cofactor>
</comment>
<comment type="pathway">
    <text evidence="5">Organic acid metabolism; propanoate degradation.</text>
</comment>
<comment type="catalytic activity">
    <reaction evidence="15 16">
        <text>citrate = D-threo-isocitrate</text>
        <dbReference type="Rhea" id="RHEA:10336"/>
        <dbReference type="ChEBI" id="CHEBI:15562"/>
        <dbReference type="ChEBI" id="CHEBI:16947"/>
        <dbReference type="EC" id="4.2.1.3"/>
    </reaction>
</comment>